<keyword evidence="3 6" id="KW-0732">Signal</keyword>
<proteinExistence type="inferred from homology"/>
<gene>
    <name evidence="7" type="ORF">TS85_20475</name>
</gene>
<dbReference type="KEGG" id="sphi:TS85_20475"/>
<reference evidence="7 8" key="1">
    <citation type="journal article" date="2015" name="Int. J. Syst. Evol. Microbiol.">
        <title>Sphingomonas hengshuiensis sp. nov., isolated from lake wetland.</title>
        <authorList>
            <person name="Wei S."/>
            <person name="Wang T."/>
            <person name="Liu H."/>
            <person name="Zhang C."/>
            <person name="Guo J."/>
            <person name="Wang Q."/>
            <person name="Liang K."/>
            <person name="Zhang Z."/>
        </authorList>
    </citation>
    <scope>NUCLEOTIDE SEQUENCE [LARGE SCALE GENOMIC DNA]</scope>
    <source>
        <strain evidence="7 8">WHSC-8</strain>
    </source>
</reference>
<evidence type="ECO:0000256" key="3">
    <source>
        <dbReference type="ARBA" id="ARBA00022729"/>
    </source>
</evidence>
<keyword evidence="4" id="KW-0472">Membrane</keyword>
<dbReference type="PANTHER" id="PTHR38776">
    <property type="entry name" value="MLTA-INTERACTING PROTEIN-RELATED"/>
    <property type="match status" value="1"/>
</dbReference>
<evidence type="ECO:0000313" key="7">
    <source>
        <dbReference type="EMBL" id="AJP73663.1"/>
    </source>
</evidence>
<dbReference type="Proteomes" id="UP000032300">
    <property type="component" value="Chromosome"/>
</dbReference>
<dbReference type="GO" id="GO:0009279">
    <property type="term" value="C:cell outer membrane"/>
    <property type="evidence" value="ECO:0007669"/>
    <property type="project" value="UniProtKB-SubCell"/>
</dbReference>
<evidence type="ECO:0000256" key="5">
    <source>
        <dbReference type="ARBA" id="ARBA00023237"/>
    </source>
</evidence>
<feature type="chain" id="PRO_5031041470" evidence="6">
    <location>
        <begin position="21"/>
        <end position="280"/>
    </location>
</feature>
<comment type="subcellular location">
    <subcellularLocation>
        <location evidence="1">Cell outer membrane</location>
    </subcellularLocation>
</comment>
<name>A0A7U4LGT6_9SPHN</name>
<accession>A0A7U4LGT6</accession>
<dbReference type="OrthoDB" id="5462484at2"/>
<dbReference type="PANTHER" id="PTHR38776:SF1">
    <property type="entry name" value="MLTA-INTERACTING PROTEIN-RELATED"/>
    <property type="match status" value="1"/>
</dbReference>
<feature type="signal peptide" evidence="6">
    <location>
        <begin position="1"/>
        <end position="20"/>
    </location>
</feature>
<evidence type="ECO:0000256" key="6">
    <source>
        <dbReference type="SAM" id="SignalP"/>
    </source>
</evidence>
<dbReference type="InterPro" id="IPR010583">
    <property type="entry name" value="MipA"/>
</dbReference>
<sequence>MALRPVLLIAALAAASPAFAQETPPPADTGGDFAIVGAGAAILPDYEGSNDYRFTPVPAAAGRLGGFNFQLVGNRLSVDLLDDGPGPGWDIQAGPVGVLNLNRTSIKAIEDTRIKALGKISTAVEAGAYFGIGRVGVITSDYDRLSVTATYRHDVGSVHGAGVFTPSITYMTPLSRKAMVGIFGSADRVEHGYASTYFGVTPQGSAASGLAVYDPRGGWKSWTAGVGGAVSLTGDLTGGLQLVAGGTYSRMLGDFADSPIVSVAGAKGQWIGAAGFAFSF</sequence>
<keyword evidence="5" id="KW-0998">Cell outer membrane</keyword>
<evidence type="ECO:0000256" key="4">
    <source>
        <dbReference type="ARBA" id="ARBA00023136"/>
    </source>
</evidence>
<evidence type="ECO:0000313" key="8">
    <source>
        <dbReference type="Proteomes" id="UP000032300"/>
    </source>
</evidence>
<organism evidence="7 8">
    <name type="scientific">Sphingomonas hengshuiensis</name>
    <dbReference type="NCBI Taxonomy" id="1609977"/>
    <lineage>
        <taxon>Bacteria</taxon>
        <taxon>Pseudomonadati</taxon>
        <taxon>Pseudomonadota</taxon>
        <taxon>Alphaproteobacteria</taxon>
        <taxon>Sphingomonadales</taxon>
        <taxon>Sphingomonadaceae</taxon>
        <taxon>Sphingomonas</taxon>
    </lineage>
</organism>
<evidence type="ECO:0000256" key="1">
    <source>
        <dbReference type="ARBA" id="ARBA00004442"/>
    </source>
</evidence>
<evidence type="ECO:0000256" key="2">
    <source>
        <dbReference type="ARBA" id="ARBA00005722"/>
    </source>
</evidence>
<dbReference type="AlphaFoldDB" id="A0A7U4LGT6"/>
<protein>
    <submittedName>
        <fullName evidence="7">Structural protein MipA</fullName>
    </submittedName>
</protein>
<dbReference type="EMBL" id="CP010836">
    <property type="protein sequence ID" value="AJP73663.1"/>
    <property type="molecule type" value="Genomic_DNA"/>
</dbReference>
<reference evidence="7 8" key="2">
    <citation type="submission" date="2015-02" db="EMBL/GenBank/DDBJ databases">
        <title>The complete genome of Sphingomonas hengshuiensis sp. WHSC-8 isolated from soil of Hengshui Lake.</title>
        <authorList>
            <person name="Wei S."/>
            <person name="Guo J."/>
            <person name="Su C."/>
            <person name="Wu R."/>
            <person name="Zhang Z."/>
            <person name="Liang K."/>
            <person name="Li H."/>
            <person name="Wang T."/>
            <person name="Liu H."/>
            <person name="Zhang C."/>
            <person name="Li Z."/>
            <person name="Wang Q."/>
            <person name="Meng J."/>
        </authorList>
    </citation>
    <scope>NUCLEOTIDE SEQUENCE [LARGE SCALE GENOMIC DNA]</scope>
    <source>
        <strain evidence="7 8">WHSC-8</strain>
    </source>
</reference>
<keyword evidence="8" id="KW-1185">Reference proteome</keyword>
<comment type="similarity">
    <text evidence="2">Belongs to the MipA/OmpV family.</text>
</comment>
<dbReference type="RefSeq" id="WP_044334696.1">
    <property type="nucleotide sequence ID" value="NZ_CP010836.1"/>
</dbReference>
<dbReference type="Pfam" id="PF06629">
    <property type="entry name" value="MipA"/>
    <property type="match status" value="1"/>
</dbReference>